<dbReference type="OrthoDB" id="6546443at2"/>
<evidence type="ECO:0000313" key="2">
    <source>
        <dbReference type="Proteomes" id="UP000193749"/>
    </source>
</evidence>
<keyword evidence="2" id="KW-1185">Reference proteome</keyword>
<comment type="caution">
    <text evidence="1">The sequence shown here is derived from an EMBL/GenBank/DDBJ whole genome shotgun (WGS) entry which is preliminary data.</text>
</comment>
<evidence type="ECO:0000313" key="1">
    <source>
        <dbReference type="EMBL" id="ORM88257.1"/>
    </source>
</evidence>
<organism evidence="1 2">
    <name type="scientific">Pantoea cypripedii</name>
    <name type="common">Pectobacterium cypripedii</name>
    <name type="synonym">Erwinia cypripedii</name>
    <dbReference type="NCBI Taxonomy" id="55209"/>
    <lineage>
        <taxon>Bacteria</taxon>
        <taxon>Pseudomonadati</taxon>
        <taxon>Pseudomonadota</taxon>
        <taxon>Gammaproteobacteria</taxon>
        <taxon>Enterobacterales</taxon>
        <taxon>Erwiniaceae</taxon>
        <taxon>Pantoea</taxon>
    </lineage>
</organism>
<reference evidence="1 2" key="1">
    <citation type="journal article" date="2017" name="Antonie Van Leeuwenhoek">
        <title>Phylogenomic resolution of the bacterial genus Pantoea and its relationship with Erwinia and Tatumella.</title>
        <authorList>
            <person name="Palmer M."/>
            <person name="Steenkamp E.T."/>
            <person name="Coetzee M.P."/>
            <person name="Chan W.Y."/>
            <person name="van Zyl E."/>
            <person name="De Maayer P."/>
            <person name="Coutinho T.A."/>
            <person name="Blom J."/>
            <person name="Smits T.H."/>
            <person name="Duffy B."/>
            <person name="Venter S.N."/>
        </authorList>
    </citation>
    <scope>NUCLEOTIDE SEQUENCE [LARGE SCALE GENOMIC DNA]</scope>
    <source>
        <strain evidence="1 2">LMG 2657</strain>
    </source>
</reference>
<dbReference type="InterPro" id="IPR016032">
    <property type="entry name" value="Sig_transdc_resp-reg_C-effctor"/>
</dbReference>
<dbReference type="STRING" id="55209.HA50_29910"/>
<dbReference type="GO" id="GO:0006355">
    <property type="term" value="P:regulation of DNA-templated transcription"/>
    <property type="evidence" value="ECO:0007669"/>
    <property type="project" value="InterPro"/>
</dbReference>
<dbReference type="Proteomes" id="UP000193749">
    <property type="component" value="Unassembled WGS sequence"/>
</dbReference>
<evidence type="ECO:0008006" key="3">
    <source>
        <dbReference type="Google" id="ProtNLM"/>
    </source>
</evidence>
<accession>A0A1X1EH23</accession>
<dbReference type="GO" id="GO:0003677">
    <property type="term" value="F:DNA binding"/>
    <property type="evidence" value="ECO:0007669"/>
    <property type="project" value="InterPro"/>
</dbReference>
<dbReference type="AlphaFoldDB" id="A0A1X1EH23"/>
<dbReference type="SUPFAM" id="SSF46894">
    <property type="entry name" value="C-terminal effector domain of the bipartite response regulators"/>
    <property type="match status" value="1"/>
</dbReference>
<dbReference type="EMBL" id="MLJI01000003">
    <property type="protein sequence ID" value="ORM88257.1"/>
    <property type="molecule type" value="Genomic_DNA"/>
</dbReference>
<proteinExistence type="predicted"/>
<gene>
    <name evidence="1" type="ORF">HA50_29910</name>
</gene>
<name>A0A1X1EH23_PANCY</name>
<sequence>MEALALYWKREDQAISTVITGRESLEEIKKSINYSYYGIKGGGKYKGNPLTKDEVRFLDLVVNDRSLISISRELMVDVKKIYNMKDSIRRKTGISLNKLLSR</sequence>
<protein>
    <recommendedName>
        <fullName evidence="3">HTH luxR-type domain-containing protein</fullName>
    </recommendedName>
</protein>